<proteinExistence type="predicted"/>
<dbReference type="Proteomes" id="UP001170310">
    <property type="component" value="Unassembled WGS sequence"/>
</dbReference>
<reference evidence="2" key="1">
    <citation type="submission" date="2023-07" db="EMBL/GenBank/DDBJ databases">
        <title>Genome content predicts the carbon catabolic preferences of heterotrophic bacteria.</title>
        <authorList>
            <person name="Gralka M."/>
        </authorList>
    </citation>
    <scope>NUCLEOTIDE SEQUENCE</scope>
    <source>
        <strain evidence="2">E2R20</strain>
    </source>
</reference>
<dbReference type="AlphaFoldDB" id="A0AAW7YZX7"/>
<evidence type="ECO:0000313" key="2">
    <source>
        <dbReference type="EMBL" id="MDO6575567.1"/>
    </source>
</evidence>
<dbReference type="EMBL" id="JAUOQO010000884">
    <property type="protein sequence ID" value="MDO6575567.1"/>
    <property type="molecule type" value="Genomic_DNA"/>
</dbReference>
<gene>
    <name evidence="2" type="ORF">Q4528_15755</name>
</gene>
<organism evidence="2 3">
    <name type="scientific">Staphylococcus pasteuri_A</name>
    <dbReference type="NCBI Taxonomy" id="3062664"/>
    <lineage>
        <taxon>Bacteria</taxon>
        <taxon>Bacillati</taxon>
        <taxon>Bacillota</taxon>
        <taxon>Bacilli</taxon>
        <taxon>Bacillales</taxon>
        <taxon>Staphylococcaceae</taxon>
        <taxon>Staphylococcus</taxon>
    </lineage>
</organism>
<comment type="caution">
    <text evidence="2">The sequence shown here is derived from an EMBL/GenBank/DDBJ whole genome shotgun (WGS) entry which is preliminary data.</text>
</comment>
<feature type="region of interest" description="Disordered" evidence="1">
    <location>
        <begin position="1"/>
        <end position="27"/>
    </location>
</feature>
<sequence>SRGIEGSKAEHQPMQKRYAELQKPDNEKQLIEKVPLKTVTYNESTIHAMDAKSLKDEKIQKYFGRLFDEQHKYYQEQSL</sequence>
<dbReference type="RefSeq" id="WP_303522686.1">
    <property type="nucleotide sequence ID" value="NZ_JAUOQO010000884.1"/>
</dbReference>
<name>A0AAW7YZX7_9STAP</name>
<evidence type="ECO:0000313" key="3">
    <source>
        <dbReference type="Proteomes" id="UP001170310"/>
    </source>
</evidence>
<accession>A0AAW7YZX7</accession>
<evidence type="ECO:0008006" key="4">
    <source>
        <dbReference type="Google" id="ProtNLM"/>
    </source>
</evidence>
<protein>
    <recommendedName>
        <fullName evidence="4">Mobilization protein</fullName>
    </recommendedName>
</protein>
<feature type="non-terminal residue" evidence="2">
    <location>
        <position position="1"/>
    </location>
</feature>
<evidence type="ECO:0000256" key="1">
    <source>
        <dbReference type="SAM" id="MobiDB-lite"/>
    </source>
</evidence>
<feature type="non-terminal residue" evidence="2">
    <location>
        <position position="79"/>
    </location>
</feature>
<keyword evidence="3" id="KW-1185">Reference proteome</keyword>